<evidence type="ECO:0000313" key="3">
    <source>
        <dbReference type="RefSeq" id="XP_049308436.1"/>
    </source>
</evidence>
<dbReference type="RefSeq" id="XP_049308436.1">
    <property type="nucleotide sequence ID" value="XM_049452479.1"/>
</dbReference>
<name>A0ABM3JGT1_BACDO</name>
<feature type="region of interest" description="Disordered" evidence="1">
    <location>
        <begin position="1"/>
        <end position="35"/>
    </location>
</feature>
<accession>A0ABM3JGT1</accession>
<reference evidence="3" key="1">
    <citation type="submission" date="2025-08" db="UniProtKB">
        <authorList>
            <consortium name="RefSeq"/>
        </authorList>
    </citation>
    <scope>IDENTIFICATION</scope>
    <source>
        <tissue evidence="3">Adult</tissue>
    </source>
</reference>
<keyword evidence="2" id="KW-1185">Reference proteome</keyword>
<dbReference type="GeneID" id="105226297"/>
<evidence type="ECO:0000313" key="2">
    <source>
        <dbReference type="Proteomes" id="UP001652620"/>
    </source>
</evidence>
<feature type="compositionally biased region" description="Low complexity" evidence="1">
    <location>
        <begin position="18"/>
        <end position="30"/>
    </location>
</feature>
<organism evidence="2 3">
    <name type="scientific">Bactrocera dorsalis</name>
    <name type="common">Oriental fruit fly</name>
    <name type="synonym">Dacus dorsalis</name>
    <dbReference type="NCBI Taxonomy" id="27457"/>
    <lineage>
        <taxon>Eukaryota</taxon>
        <taxon>Metazoa</taxon>
        <taxon>Ecdysozoa</taxon>
        <taxon>Arthropoda</taxon>
        <taxon>Hexapoda</taxon>
        <taxon>Insecta</taxon>
        <taxon>Pterygota</taxon>
        <taxon>Neoptera</taxon>
        <taxon>Endopterygota</taxon>
        <taxon>Diptera</taxon>
        <taxon>Brachycera</taxon>
        <taxon>Muscomorpha</taxon>
        <taxon>Tephritoidea</taxon>
        <taxon>Tephritidae</taxon>
        <taxon>Bactrocera</taxon>
        <taxon>Bactrocera</taxon>
    </lineage>
</organism>
<sequence>MQKPSIPPYKSSPEIQERIQQLQQQAQQESGQRRRTAVLPKRTWIQRNPRLFQITFITTSLLVLFSKPLYDAFIAVPVPPPKGGAPPGHRR</sequence>
<dbReference type="Proteomes" id="UP001652620">
    <property type="component" value="Chromosome 3"/>
</dbReference>
<protein>
    <submittedName>
        <fullName evidence="3">Uncharacterized protein LOC105226297</fullName>
    </submittedName>
</protein>
<proteinExistence type="predicted"/>
<evidence type="ECO:0000256" key="1">
    <source>
        <dbReference type="SAM" id="MobiDB-lite"/>
    </source>
</evidence>
<gene>
    <name evidence="3" type="primary">LOC105226297</name>
</gene>